<evidence type="ECO:0000313" key="7">
    <source>
        <dbReference type="Proteomes" id="UP000257080"/>
    </source>
</evidence>
<evidence type="ECO:0000256" key="4">
    <source>
        <dbReference type="ARBA" id="ARBA00025742"/>
    </source>
</evidence>
<dbReference type="GO" id="GO:0046872">
    <property type="term" value="F:metal ion binding"/>
    <property type="evidence" value="ECO:0007669"/>
    <property type="project" value="UniProtKB-KW"/>
</dbReference>
<protein>
    <submittedName>
        <fullName evidence="6">Phosphodiesterase</fullName>
    </submittedName>
</protein>
<evidence type="ECO:0000256" key="3">
    <source>
        <dbReference type="ARBA" id="ARBA00023004"/>
    </source>
</evidence>
<dbReference type="InterPro" id="IPR004843">
    <property type="entry name" value="Calcineurin-like_PHP"/>
</dbReference>
<comment type="similarity">
    <text evidence="4">Belongs to the cyclic nucleotide phosphodiesterase class-III family.</text>
</comment>
<proteinExistence type="inferred from homology"/>
<dbReference type="Proteomes" id="UP000257080">
    <property type="component" value="Unassembled WGS sequence"/>
</dbReference>
<dbReference type="OrthoDB" id="5241795at2"/>
<accession>A0A3E0WF21</accession>
<dbReference type="SUPFAM" id="SSF56300">
    <property type="entry name" value="Metallo-dependent phosphatases"/>
    <property type="match status" value="1"/>
</dbReference>
<keyword evidence="2" id="KW-0378">Hydrolase</keyword>
<organism evidence="6 7">
    <name type="scientific">Subtercola boreus</name>
    <dbReference type="NCBI Taxonomy" id="120213"/>
    <lineage>
        <taxon>Bacteria</taxon>
        <taxon>Bacillati</taxon>
        <taxon>Actinomycetota</taxon>
        <taxon>Actinomycetes</taxon>
        <taxon>Micrococcales</taxon>
        <taxon>Microbacteriaceae</taxon>
        <taxon>Subtercola</taxon>
    </lineage>
</organism>
<dbReference type="InterPro" id="IPR050884">
    <property type="entry name" value="CNP_phosphodiesterase-III"/>
</dbReference>
<gene>
    <name evidence="6" type="ORF">B7R25_04980</name>
</gene>
<keyword evidence="3" id="KW-0408">Iron</keyword>
<comment type="caution">
    <text evidence="6">The sequence shown here is derived from an EMBL/GenBank/DDBJ whole genome shotgun (WGS) entry which is preliminary data.</text>
</comment>
<dbReference type="InterPro" id="IPR026575">
    <property type="entry name" value="GpdQ/CpdA-like"/>
</dbReference>
<dbReference type="PANTHER" id="PTHR42988:SF2">
    <property type="entry name" value="CYCLIC NUCLEOTIDE PHOSPHODIESTERASE CBUA0032-RELATED"/>
    <property type="match status" value="1"/>
</dbReference>
<sequence length="308" mass="33095">MVDSSAPTHVIAHLSDTHFLADSARLYGVVDTDSTLARALAQLERSEIALDALVFTGDITDLGQRDAYERIRAIVEPAAARMGAQLVWVMGNHDSRRRMRVELLGEGKADGEGDAEGEGDEPVDRVFDLNGLRMIALDTSVPGFHHGELTAKQLEWLAAELSTPAAHGTVVALHHPPIPTSLPLMPILELQEQELLAAVIRGTDVRGILGGHLHYSTTSLFAGVPISVAAATCYVMDLTAGPHRLAGVGGGQSFNLVHLYPEQVVHSVVPIGDHAFVNDFPVDQVKRIEALSPEGRREAFSRHAPTTS</sequence>
<dbReference type="GO" id="GO:0004112">
    <property type="term" value="F:cyclic-nucleotide phosphodiesterase activity"/>
    <property type="evidence" value="ECO:0007669"/>
    <property type="project" value="InterPro"/>
</dbReference>
<feature type="domain" description="Calcineurin-like phosphoesterase" evidence="5">
    <location>
        <begin position="11"/>
        <end position="215"/>
    </location>
</feature>
<dbReference type="PANTHER" id="PTHR42988">
    <property type="entry name" value="PHOSPHOHYDROLASE"/>
    <property type="match status" value="1"/>
</dbReference>
<evidence type="ECO:0000256" key="2">
    <source>
        <dbReference type="ARBA" id="ARBA00022801"/>
    </source>
</evidence>
<dbReference type="AlphaFoldDB" id="A0A3E0WF21"/>
<keyword evidence="1" id="KW-0479">Metal-binding</keyword>
<dbReference type="InterPro" id="IPR029052">
    <property type="entry name" value="Metallo-depent_PP-like"/>
</dbReference>
<reference evidence="6 7" key="1">
    <citation type="submission" date="2017-04" db="EMBL/GenBank/DDBJ databases">
        <title>Comparative genome analysis of Subtercola boreus.</title>
        <authorList>
            <person name="Cho Y.-J."/>
            <person name="Cho A."/>
            <person name="Kim O.-S."/>
            <person name="Lee J.-I."/>
        </authorList>
    </citation>
    <scope>NUCLEOTIDE SEQUENCE [LARGE SCALE GENOMIC DNA]</scope>
    <source>
        <strain evidence="6 7">P28004</strain>
    </source>
</reference>
<evidence type="ECO:0000313" key="6">
    <source>
        <dbReference type="EMBL" id="RFA28074.1"/>
    </source>
</evidence>
<name>A0A3E0WF21_9MICO</name>
<evidence type="ECO:0000259" key="5">
    <source>
        <dbReference type="Pfam" id="PF00149"/>
    </source>
</evidence>
<evidence type="ECO:0000256" key="1">
    <source>
        <dbReference type="ARBA" id="ARBA00022723"/>
    </source>
</evidence>
<dbReference type="Pfam" id="PF00149">
    <property type="entry name" value="Metallophos"/>
    <property type="match status" value="1"/>
</dbReference>
<dbReference type="EMBL" id="NBXE01000017">
    <property type="protein sequence ID" value="RFA28074.1"/>
    <property type="molecule type" value="Genomic_DNA"/>
</dbReference>
<dbReference type="RefSeq" id="WP_116417869.1">
    <property type="nucleotide sequence ID" value="NZ_NBXC01000012.1"/>
</dbReference>
<dbReference type="Gene3D" id="3.60.21.10">
    <property type="match status" value="1"/>
</dbReference>
<dbReference type="CDD" id="cd07402">
    <property type="entry name" value="MPP_GpdQ"/>
    <property type="match status" value="1"/>
</dbReference>